<keyword evidence="3" id="KW-1185">Reference proteome</keyword>
<dbReference type="HOGENOM" id="CLU_1503404_0_0_1"/>
<feature type="compositionally biased region" description="Basic and acidic residues" evidence="1">
    <location>
        <begin position="16"/>
        <end position="30"/>
    </location>
</feature>
<dbReference type="AlphaFoldDB" id="N1PKT7"/>
<dbReference type="OrthoDB" id="3650824at2759"/>
<evidence type="ECO:0000313" key="2">
    <source>
        <dbReference type="EMBL" id="EME44097.1"/>
    </source>
</evidence>
<dbReference type="eggNOG" id="ENOG502RACZ">
    <property type="taxonomic scope" value="Eukaryota"/>
</dbReference>
<protein>
    <submittedName>
        <fullName evidence="2">Uncharacterized protein</fullName>
    </submittedName>
</protein>
<dbReference type="EMBL" id="KB446539">
    <property type="protein sequence ID" value="EME44097.1"/>
    <property type="molecule type" value="Genomic_DNA"/>
</dbReference>
<dbReference type="Proteomes" id="UP000016933">
    <property type="component" value="Unassembled WGS sequence"/>
</dbReference>
<feature type="compositionally biased region" description="Basic and acidic residues" evidence="1">
    <location>
        <begin position="51"/>
        <end position="61"/>
    </location>
</feature>
<accession>N1PKT7</accession>
<evidence type="ECO:0000313" key="3">
    <source>
        <dbReference type="Proteomes" id="UP000016933"/>
    </source>
</evidence>
<feature type="compositionally biased region" description="Basic and acidic residues" evidence="1">
    <location>
        <begin position="68"/>
        <end position="81"/>
    </location>
</feature>
<proteinExistence type="predicted"/>
<feature type="compositionally biased region" description="Gly residues" evidence="1">
    <location>
        <begin position="147"/>
        <end position="156"/>
    </location>
</feature>
<sequence>MAEIDENISGNAVHQEGTEHIKDKVFEERQTGSNDAQPQGDLENENTQNSTRDDNENKNLPDTETSGENEHKPPQHEESTSKSKGSSMENRESIPTAGGQKLGEKHWGESSIVPDVPPKRESEANIASKDGQPTGETASNTAANTGGATGGSGHQGSGSEEKQKFTDKIKDKLNIGKKE</sequence>
<reference evidence="2 3" key="2">
    <citation type="journal article" date="2012" name="PLoS Pathog.">
        <title>Diverse lifestyles and strategies of plant pathogenesis encoded in the genomes of eighteen Dothideomycetes fungi.</title>
        <authorList>
            <person name="Ohm R.A."/>
            <person name="Feau N."/>
            <person name="Henrissat B."/>
            <person name="Schoch C.L."/>
            <person name="Horwitz B.A."/>
            <person name="Barry K.W."/>
            <person name="Condon B.J."/>
            <person name="Copeland A.C."/>
            <person name="Dhillon B."/>
            <person name="Glaser F."/>
            <person name="Hesse C.N."/>
            <person name="Kosti I."/>
            <person name="LaButti K."/>
            <person name="Lindquist E.A."/>
            <person name="Lucas S."/>
            <person name="Salamov A.A."/>
            <person name="Bradshaw R.E."/>
            <person name="Ciuffetti L."/>
            <person name="Hamelin R.C."/>
            <person name="Kema G.H.J."/>
            <person name="Lawrence C."/>
            <person name="Scott J.A."/>
            <person name="Spatafora J.W."/>
            <person name="Turgeon B.G."/>
            <person name="de Wit P.J.G.M."/>
            <person name="Zhong S."/>
            <person name="Goodwin S.B."/>
            <person name="Grigoriev I.V."/>
        </authorList>
    </citation>
    <scope>NUCLEOTIDE SEQUENCE [LARGE SCALE GENOMIC DNA]</scope>
    <source>
        <strain evidence="3">NZE10 / CBS 128990</strain>
    </source>
</reference>
<feature type="compositionally biased region" description="Basic and acidic residues" evidence="1">
    <location>
        <begin position="159"/>
        <end position="179"/>
    </location>
</feature>
<feature type="compositionally biased region" description="Low complexity" evidence="1">
    <location>
        <begin position="134"/>
        <end position="146"/>
    </location>
</feature>
<feature type="region of interest" description="Disordered" evidence="1">
    <location>
        <begin position="1"/>
        <end position="179"/>
    </location>
</feature>
<evidence type="ECO:0000256" key="1">
    <source>
        <dbReference type="SAM" id="MobiDB-lite"/>
    </source>
</evidence>
<organism evidence="2 3">
    <name type="scientific">Dothistroma septosporum (strain NZE10 / CBS 128990)</name>
    <name type="common">Red band needle blight fungus</name>
    <name type="synonym">Mycosphaerella pini</name>
    <dbReference type="NCBI Taxonomy" id="675120"/>
    <lineage>
        <taxon>Eukaryota</taxon>
        <taxon>Fungi</taxon>
        <taxon>Dikarya</taxon>
        <taxon>Ascomycota</taxon>
        <taxon>Pezizomycotina</taxon>
        <taxon>Dothideomycetes</taxon>
        <taxon>Dothideomycetidae</taxon>
        <taxon>Mycosphaerellales</taxon>
        <taxon>Mycosphaerellaceae</taxon>
        <taxon>Dothistroma</taxon>
    </lineage>
</organism>
<gene>
    <name evidence="2" type="ORF">DOTSEDRAFT_44367</name>
</gene>
<dbReference type="STRING" id="675120.N1PKT7"/>
<name>N1PKT7_DOTSN</name>
<reference evidence="3" key="1">
    <citation type="journal article" date="2012" name="PLoS Genet.">
        <title>The genomes of the fungal plant pathogens Cladosporium fulvum and Dothistroma septosporum reveal adaptation to different hosts and lifestyles but also signatures of common ancestry.</title>
        <authorList>
            <person name="de Wit P.J.G.M."/>
            <person name="van der Burgt A."/>
            <person name="Oekmen B."/>
            <person name="Stergiopoulos I."/>
            <person name="Abd-Elsalam K.A."/>
            <person name="Aerts A.L."/>
            <person name="Bahkali A.H."/>
            <person name="Beenen H.G."/>
            <person name="Chettri P."/>
            <person name="Cox M.P."/>
            <person name="Datema E."/>
            <person name="de Vries R.P."/>
            <person name="Dhillon B."/>
            <person name="Ganley A.R."/>
            <person name="Griffiths S.A."/>
            <person name="Guo Y."/>
            <person name="Hamelin R.C."/>
            <person name="Henrissat B."/>
            <person name="Kabir M.S."/>
            <person name="Jashni M.K."/>
            <person name="Kema G."/>
            <person name="Klaubauf S."/>
            <person name="Lapidus A."/>
            <person name="Levasseur A."/>
            <person name="Lindquist E."/>
            <person name="Mehrabi R."/>
            <person name="Ohm R.A."/>
            <person name="Owen T.J."/>
            <person name="Salamov A."/>
            <person name="Schwelm A."/>
            <person name="Schijlen E."/>
            <person name="Sun H."/>
            <person name="van den Burg H.A."/>
            <person name="van Ham R.C.H.J."/>
            <person name="Zhang S."/>
            <person name="Goodwin S.B."/>
            <person name="Grigoriev I.V."/>
            <person name="Collemare J."/>
            <person name="Bradshaw R.E."/>
        </authorList>
    </citation>
    <scope>NUCLEOTIDE SEQUENCE [LARGE SCALE GENOMIC DNA]</scope>
    <source>
        <strain evidence="3">NZE10 / CBS 128990</strain>
    </source>
</reference>